<dbReference type="Pfam" id="PF07717">
    <property type="entry name" value="OB_NTP_bind"/>
    <property type="match status" value="1"/>
</dbReference>
<dbReference type="PROSITE" id="PS51192">
    <property type="entry name" value="HELICASE_ATP_BIND_1"/>
    <property type="match status" value="1"/>
</dbReference>
<sequence>MAAISVAKRVSFELGLQIGKEIGYSVRFDQKHSDQTCVKYLTDGMLINEILADPLLQNYSIIMVDDIHERSMNTDLILGMLKKIRNKRKDLKLIVSSATLDAEKVEKFFKDDKFPSKILCVEGRKYDVDTFYLNNPCQNYVVQALQLAVTLHKEKNEGDVLIFLTSQEEIEVFIQMMEDLAQQDLELQNIILLPLYATLPLAQQMEVFKPSEFNQRKIIVATNIAESSITIDGIVYVIDSMFYKTKHYDYKKGYDQLVTIPISRSSADQRLGRAGRVSKGESFEYLNSLQIIDDNGELTKKGEQVCELPLDTKTAVMIINSFDDEFQSSKEILILAAMISIQGSLFFTNQEPPELLSLHPYSLLTIAPPKYVVYKEIIKTNKLYIRECSEIDESWILELAGHFYTDVRQQIANQRHEAEIKEHMKEEKKQESLKVQEQIETQKNLFVKKKISKDNNKGKLSFIKQKPKNQQGKNDIKKVKTNILSFGDDEDENM</sequence>
<feature type="domain" description="Helicase C-terminal" evidence="4">
    <location>
        <begin position="143"/>
        <end position="323"/>
    </location>
</feature>
<dbReference type="OMA" id="HHKANCA"/>
<evidence type="ECO:0000313" key="6">
    <source>
        <dbReference type="Proteomes" id="UP000054937"/>
    </source>
</evidence>
<evidence type="ECO:0000259" key="3">
    <source>
        <dbReference type="PROSITE" id="PS51192"/>
    </source>
</evidence>
<gene>
    <name evidence="5" type="ORF">PPERSA_10509</name>
</gene>
<dbReference type="InterPro" id="IPR001650">
    <property type="entry name" value="Helicase_C-like"/>
</dbReference>
<feature type="coiled-coil region" evidence="1">
    <location>
        <begin position="411"/>
        <end position="445"/>
    </location>
</feature>
<dbReference type="GO" id="GO:0004386">
    <property type="term" value="F:helicase activity"/>
    <property type="evidence" value="ECO:0007669"/>
    <property type="project" value="TreeGrafter"/>
</dbReference>
<dbReference type="CDD" id="cd18791">
    <property type="entry name" value="SF2_C_RHA"/>
    <property type="match status" value="1"/>
</dbReference>
<dbReference type="SMART" id="SM00847">
    <property type="entry name" value="HA2"/>
    <property type="match status" value="1"/>
</dbReference>
<protein>
    <submittedName>
        <fullName evidence="5">p-loop containing nucleoside triphosphate hydrolase</fullName>
    </submittedName>
</protein>
<evidence type="ECO:0000259" key="4">
    <source>
        <dbReference type="PROSITE" id="PS51194"/>
    </source>
</evidence>
<dbReference type="InterPro" id="IPR007502">
    <property type="entry name" value="Helicase-assoc_dom"/>
</dbReference>
<dbReference type="PROSITE" id="PS51194">
    <property type="entry name" value="HELICASE_CTER"/>
    <property type="match status" value="1"/>
</dbReference>
<dbReference type="PANTHER" id="PTHR18934:SF136">
    <property type="entry name" value="ATP-DEPENDENT RNA HELICASE DHX35-RELATED"/>
    <property type="match status" value="1"/>
</dbReference>
<name>A0A0V0R7V8_PSEPJ</name>
<dbReference type="Proteomes" id="UP000054937">
    <property type="component" value="Unassembled WGS sequence"/>
</dbReference>
<dbReference type="SUPFAM" id="SSF52540">
    <property type="entry name" value="P-loop containing nucleoside triphosphate hydrolases"/>
    <property type="match status" value="1"/>
</dbReference>
<organism evidence="5 6">
    <name type="scientific">Pseudocohnilembus persalinus</name>
    <name type="common">Ciliate</name>
    <dbReference type="NCBI Taxonomy" id="266149"/>
    <lineage>
        <taxon>Eukaryota</taxon>
        <taxon>Sar</taxon>
        <taxon>Alveolata</taxon>
        <taxon>Ciliophora</taxon>
        <taxon>Intramacronucleata</taxon>
        <taxon>Oligohymenophorea</taxon>
        <taxon>Scuticociliatia</taxon>
        <taxon>Philasterida</taxon>
        <taxon>Pseudocohnilembidae</taxon>
        <taxon>Pseudocohnilembus</taxon>
    </lineage>
</organism>
<dbReference type="AlphaFoldDB" id="A0A0V0R7V8"/>
<dbReference type="GO" id="GO:0016787">
    <property type="term" value="F:hydrolase activity"/>
    <property type="evidence" value="ECO:0007669"/>
    <property type="project" value="UniProtKB-KW"/>
</dbReference>
<keyword evidence="5" id="KW-0378">Hydrolase</keyword>
<evidence type="ECO:0000256" key="1">
    <source>
        <dbReference type="SAM" id="Coils"/>
    </source>
</evidence>
<dbReference type="InterPro" id="IPR011709">
    <property type="entry name" value="DEAD-box_helicase_OB_fold"/>
</dbReference>
<dbReference type="CDD" id="cd17917">
    <property type="entry name" value="DEXHc_RHA-like"/>
    <property type="match status" value="1"/>
</dbReference>
<keyword evidence="1" id="KW-0175">Coiled coil</keyword>
<dbReference type="Pfam" id="PF00271">
    <property type="entry name" value="Helicase_C"/>
    <property type="match status" value="1"/>
</dbReference>
<dbReference type="InterPro" id="IPR014001">
    <property type="entry name" value="Helicase_ATP-bd"/>
</dbReference>
<feature type="region of interest" description="Disordered" evidence="2">
    <location>
        <begin position="458"/>
        <end position="480"/>
    </location>
</feature>
<dbReference type="PANTHER" id="PTHR18934">
    <property type="entry name" value="ATP-DEPENDENT RNA HELICASE"/>
    <property type="match status" value="1"/>
</dbReference>
<proteinExistence type="predicted"/>
<accession>A0A0V0R7V8</accession>
<dbReference type="EMBL" id="LDAU01000028">
    <property type="protein sequence ID" value="KRX10410.1"/>
    <property type="molecule type" value="Genomic_DNA"/>
</dbReference>
<reference evidence="5 6" key="1">
    <citation type="journal article" date="2015" name="Sci. Rep.">
        <title>Genome of the facultative scuticociliatosis pathogen Pseudocohnilembus persalinus provides insight into its virulence through horizontal gene transfer.</title>
        <authorList>
            <person name="Xiong J."/>
            <person name="Wang G."/>
            <person name="Cheng J."/>
            <person name="Tian M."/>
            <person name="Pan X."/>
            <person name="Warren A."/>
            <person name="Jiang C."/>
            <person name="Yuan D."/>
            <person name="Miao W."/>
        </authorList>
    </citation>
    <scope>NUCLEOTIDE SEQUENCE [LARGE SCALE GENOMIC DNA]</scope>
    <source>
        <strain evidence="5">36N120E</strain>
    </source>
</reference>
<feature type="domain" description="Helicase ATP-binding" evidence="3">
    <location>
        <begin position="1"/>
        <end position="118"/>
    </location>
</feature>
<dbReference type="Gene3D" id="3.40.50.300">
    <property type="entry name" value="P-loop containing nucleotide triphosphate hydrolases"/>
    <property type="match status" value="2"/>
</dbReference>
<dbReference type="SMART" id="SM00490">
    <property type="entry name" value="HELICc"/>
    <property type="match status" value="1"/>
</dbReference>
<dbReference type="InParanoid" id="A0A0V0R7V8"/>
<keyword evidence="6" id="KW-1185">Reference proteome</keyword>
<dbReference type="GO" id="GO:0003723">
    <property type="term" value="F:RNA binding"/>
    <property type="evidence" value="ECO:0007669"/>
    <property type="project" value="TreeGrafter"/>
</dbReference>
<comment type="caution">
    <text evidence="5">The sequence shown here is derived from an EMBL/GenBank/DDBJ whole genome shotgun (WGS) entry which is preliminary data.</text>
</comment>
<evidence type="ECO:0000313" key="5">
    <source>
        <dbReference type="EMBL" id="KRX10410.1"/>
    </source>
</evidence>
<evidence type="ECO:0000256" key="2">
    <source>
        <dbReference type="SAM" id="MobiDB-lite"/>
    </source>
</evidence>
<dbReference type="OrthoDB" id="10253254at2759"/>
<dbReference type="InterPro" id="IPR027417">
    <property type="entry name" value="P-loop_NTPase"/>
</dbReference>